<reference evidence="2" key="1">
    <citation type="journal article" date="2019" name="Int. J. Syst. Evol. Microbiol.">
        <title>The Global Catalogue of Microorganisms (GCM) 10K type strain sequencing project: providing services to taxonomists for standard genome sequencing and annotation.</title>
        <authorList>
            <consortium name="The Broad Institute Genomics Platform"/>
            <consortium name="The Broad Institute Genome Sequencing Center for Infectious Disease"/>
            <person name="Wu L."/>
            <person name="Ma J."/>
        </authorList>
    </citation>
    <scope>NUCLEOTIDE SEQUENCE [LARGE SCALE GENOMIC DNA]</scope>
    <source>
        <strain evidence="2">JCM 13002</strain>
    </source>
</reference>
<organism evidence="1 2">
    <name type="scientific">Kitasatospora arboriphila</name>
    <dbReference type="NCBI Taxonomy" id="258052"/>
    <lineage>
        <taxon>Bacteria</taxon>
        <taxon>Bacillati</taxon>
        <taxon>Actinomycetota</taxon>
        <taxon>Actinomycetes</taxon>
        <taxon>Kitasatosporales</taxon>
        <taxon>Streptomycetaceae</taxon>
        <taxon>Kitasatospora</taxon>
    </lineage>
</organism>
<keyword evidence="2" id="KW-1185">Reference proteome</keyword>
<protein>
    <submittedName>
        <fullName evidence="1">Uncharacterized protein</fullName>
    </submittedName>
</protein>
<dbReference type="EMBL" id="BAAALD010000020">
    <property type="protein sequence ID" value="GAA1082543.1"/>
    <property type="molecule type" value="Genomic_DNA"/>
</dbReference>
<gene>
    <name evidence="1" type="ORF">GCM10009663_26930</name>
</gene>
<comment type="caution">
    <text evidence="1">The sequence shown here is derived from an EMBL/GenBank/DDBJ whole genome shotgun (WGS) entry which is preliminary data.</text>
</comment>
<evidence type="ECO:0000313" key="1">
    <source>
        <dbReference type="EMBL" id="GAA1082543.1"/>
    </source>
</evidence>
<name>A0ABP4E0H7_9ACTN</name>
<evidence type="ECO:0000313" key="2">
    <source>
        <dbReference type="Proteomes" id="UP001499987"/>
    </source>
</evidence>
<accession>A0ABP4E0H7</accession>
<dbReference type="Proteomes" id="UP001499987">
    <property type="component" value="Unassembled WGS sequence"/>
</dbReference>
<proteinExistence type="predicted"/>
<sequence>MHRSGLLHTHAGDPGSRNLGLVLRDRRAGDVVRSRPLFMIGRWSEATWDCLPGTEWSRC</sequence>